<evidence type="ECO:0000313" key="5">
    <source>
        <dbReference type="Proteomes" id="UP000434957"/>
    </source>
</evidence>
<keyword evidence="1" id="KW-0732">Signal</keyword>
<dbReference type="EMBL" id="QXFV01004240">
    <property type="protein sequence ID" value="KAE8970819.1"/>
    <property type="molecule type" value="Genomic_DNA"/>
</dbReference>
<evidence type="ECO:0000313" key="2">
    <source>
        <dbReference type="EMBL" id="KAE8970819.1"/>
    </source>
</evidence>
<dbReference type="EMBL" id="QXFT01004233">
    <property type="protein sequence ID" value="KAE9279300.1"/>
    <property type="molecule type" value="Genomic_DNA"/>
</dbReference>
<keyword evidence="5" id="KW-1185">Reference proteome</keyword>
<feature type="signal peptide" evidence="1">
    <location>
        <begin position="1"/>
        <end position="21"/>
    </location>
</feature>
<evidence type="ECO:0000313" key="4">
    <source>
        <dbReference type="Proteomes" id="UP000429607"/>
    </source>
</evidence>
<proteinExistence type="predicted"/>
<name>A0A6A3HKL0_9STRA</name>
<feature type="chain" id="PRO_5036379651" description="Secreted protein" evidence="1">
    <location>
        <begin position="22"/>
        <end position="80"/>
    </location>
</feature>
<protein>
    <recommendedName>
        <fullName evidence="6">Secreted protein</fullName>
    </recommendedName>
</protein>
<reference evidence="2 4" key="1">
    <citation type="submission" date="2018-09" db="EMBL/GenBank/DDBJ databases">
        <title>Genomic investigation of the strawberry pathogen Phytophthora fragariae indicates pathogenicity is determined by transcriptional variation in three key races.</title>
        <authorList>
            <person name="Adams T.M."/>
            <person name="Armitage A.D."/>
            <person name="Sobczyk M.K."/>
            <person name="Bates H.J."/>
            <person name="Dunwell J.M."/>
            <person name="Nellist C.F."/>
            <person name="Harrison R.J."/>
        </authorList>
    </citation>
    <scope>NUCLEOTIDE SEQUENCE [LARGE SCALE GENOMIC DNA]</scope>
    <source>
        <strain evidence="2 4">SCRP249</strain>
        <strain evidence="3 5">SCRP333</strain>
    </source>
</reference>
<dbReference type="Proteomes" id="UP000434957">
    <property type="component" value="Unassembled WGS sequence"/>
</dbReference>
<organism evidence="2 4">
    <name type="scientific">Phytophthora rubi</name>
    <dbReference type="NCBI Taxonomy" id="129364"/>
    <lineage>
        <taxon>Eukaryota</taxon>
        <taxon>Sar</taxon>
        <taxon>Stramenopiles</taxon>
        <taxon>Oomycota</taxon>
        <taxon>Peronosporomycetes</taxon>
        <taxon>Peronosporales</taxon>
        <taxon>Peronosporaceae</taxon>
        <taxon>Phytophthora</taxon>
    </lineage>
</organism>
<evidence type="ECO:0000256" key="1">
    <source>
        <dbReference type="SAM" id="SignalP"/>
    </source>
</evidence>
<evidence type="ECO:0000313" key="3">
    <source>
        <dbReference type="EMBL" id="KAE9279300.1"/>
    </source>
</evidence>
<sequence length="80" mass="8468">MTAVEHGAVGFFLVLVGISDCDVASSCLAETSATAKSLCSFWNYRDIELSLPALQNKILARASKGSASIQLTFARTNSDP</sequence>
<dbReference type="Proteomes" id="UP000429607">
    <property type="component" value="Unassembled WGS sequence"/>
</dbReference>
<gene>
    <name evidence="2" type="ORF">PR001_g27092</name>
    <name evidence="3" type="ORF">PR003_g28267</name>
</gene>
<evidence type="ECO:0008006" key="6">
    <source>
        <dbReference type="Google" id="ProtNLM"/>
    </source>
</evidence>
<dbReference type="AlphaFoldDB" id="A0A6A3HKL0"/>
<accession>A0A6A3HKL0</accession>
<comment type="caution">
    <text evidence="2">The sequence shown here is derived from an EMBL/GenBank/DDBJ whole genome shotgun (WGS) entry which is preliminary data.</text>
</comment>